<dbReference type="InterPro" id="IPR052979">
    <property type="entry name" value="Adenylate-forming_domain"/>
</dbReference>
<dbReference type="AlphaFoldDB" id="A0AAN6IEA8"/>
<protein>
    <recommendedName>
        <fullName evidence="5">AMP-dependent synthetase/ligase domain-containing protein</fullName>
    </recommendedName>
</protein>
<feature type="transmembrane region" description="Helical" evidence="2">
    <location>
        <begin position="203"/>
        <end position="229"/>
    </location>
</feature>
<evidence type="ECO:0008006" key="5">
    <source>
        <dbReference type="Google" id="ProtNLM"/>
    </source>
</evidence>
<evidence type="ECO:0000256" key="1">
    <source>
        <dbReference type="SAM" id="MobiDB-lite"/>
    </source>
</evidence>
<sequence length="540" mass="59697">MAPDTFHPFWVSKHPPQHHRVAYDANSLKPNHHPDPNYPNDNMNHSVDPHYPSSQTEASELTEITPTSSVAILPKLDGACDHPCPVMASDMVLEKPTIPVTPFPEKKYDRILRNLRWTILSVYRRLNIIVLTSNIIAMVVLATQHRLLTMSPTAAGSAVAINVTASVLIRQELVINALFYLFGRCPQWFPLRIRCMAAKIYHLGGVHSGGAMSATLWLVFFTIAVVRFFREKLLDTHNYAIPAVMAVIDGLFISIVVMAHPSIRVRLHNSFELVHRFAGWTALALFWVLFGLLTDAKIHSSDSTITLQGAVAGSPIFWSLLITTISIILPWLSLRKVAVDAEPLSDHAIQLHFTYTKCPAGAAARLSESPLREWHAFAGIPDEDGQGFSVIVSAAGDWTSKLIKSPPTKLWVRGIPTKGVLYIAPIFKKMVLVATGSGVGPVMSLLCMKNIPCRIIWSTPDPEATYKPGIVEEIRRADPEAVIINTTVAGRPNLVRLTYDLYVSSGAEACFIISNPRVTRRVVYALESRGVPIFAPIFDS</sequence>
<dbReference type="SUPFAM" id="SSF52343">
    <property type="entry name" value="Ferredoxin reductase-like, C-terminal NADP-linked domain"/>
    <property type="match status" value="1"/>
</dbReference>
<feature type="transmembrane region" description="Helical" evidence="2">
    <location>
        <begin position="126"/>
        <end position="147"/>
    </location>
</feature>
<keyword evidence="2" id="KW-1133">Transmembrane helix</keyword>
<comment type="caution">
    <text evidence="3">The sequence shown here is derived from an EMBL/GenBank/DDBJ whole genome shotgun (WGS) entry which is preliminary data.</text>
</comment>
<keyword evidence="4" id="KW-1185">Reference proteome</keyword>
<proteinExistence type="predicted"/>
<dbReference type="PANTHER" id="PTHR33927">
    <property type="entry name" value="TRANSMEMBRANE PROTEIN"/>
    <property type="match status" value="1"/>
</dbReference>
<gene>
    <name evidence="3" type="ORF">EDD36DRAFT_164747</name>
</gene>
<dbReference type="EMBL" id="MU404352">
    <property type="protein sequence ID" value="KAI1614797.1"/>
    <property type="molecule type" value="Genomic_DNA"/>
</dbReference>
<dbReference type="InterPro" id="IPR039261">
    <property type="entry name" value="FNR_nucleotide-bd"/>
</dbReference>
<dbReference type="PANTHER" id="PTHR33927:SF5">
    <property type="entry name" value="ENZYME, PUTATIVE (AFU_ORTHOLOGUE AFUA_8G01222)-RELATED"/>
    <property type="match status" value="1"/>
</dbReference>
<accession>A0AAN6IEA8</accession>
<keyword evidence="2" id="KW-0472">Membrane</keyword>
<keyword evidence="2" id="KW-0812">Transmembrane</keyword>
<feature type="region of interest" description="Disordered" evidence="1">
    <location>
        <begin position="26"/>
        <end position="46"/>
    </location>
</feature>
<feature type="transmembrane region" description="Helical" evidence="2">
    <location>
        <begin position="159"/>
        <end position="182"/>
    </location>
</feature>
<feature type="transmembrane region" description="Helical" evidence="2">
    <location>
        <begin position="273"/>
        <end position="293"/>
    </location>
</feature>
<feature type="transmembrane region" description="Helical" evidence="2">
    <location>
        <begin position="241"/>
        <end position="261"/>
    </location>
</feature>
<evidence type="ECO:0000256" key="2">
    <source>
        <dbReference type="SAM" id="Phobius"/>
    </source>
</evidence>
<name>A0AAN6IEA8_9EURO</name>
<reference evidence="3" key="1">
    <citation type="journal article" date="2022" name="bioRxiv">
        <title>Deciphering the potential niche of two novel black yeast fungi from a biological soil crust based on their genomes, phenotypes, and melanin regulation.</title>
        <authorList>
            <consortium name="DOE Joint Genome Institute"/>
            <person name="Carr E.C."/>
            <person name="Barton Q."/>
            <person name="Grambo S."/>
            <person name="Sullivan M."/>
            <person name="Renfro C.M."/>
            <person name="Kuo A."/>
            <person name="Pangilinan J."/>
            <person name="Lipzen A."/>
            <person name="Keymanesh K."/>
            <person name="Savage E."/>
            <person name="Barry K."/>
            <person name="Grigoriev I.V."/>
            <person name="Riekhof W.R."/>
            <person name="Harris S.S."/>
        </authorList>
    </citation>
    <scope>NUCLEOTIDE SEQUENCE</scope>
    <source>
        <strain evidence="3">JF 03-4F</strain>
    </source>
</reference>
<organism evidence="3 4">
    <name type="scientific">Exophiala viscosa</name>
    <dbReference type="NCBI Taxonomy" id="2486360"/>
    <lineage>
        <taxon>Eukaryota</taxon>
        <taxon>Fungi</taxon>
        <taxon>Dikarya</taxon>
        <taxon>Ascomycota</taxon>
        <taxon>Pezizomycotina</taxon>
        <taxon>Eurotiomycetes</taxon>
        <taxon>Chaetothyriomycetidae</taxon>
        <taxon>Chaetothyriales</taxon>
        <taxon>Herpotrichiellaceae</taxon>
        <taxon>Exophiala</taxon>
    </lineage>
</organism>
<feature type="transmembrane region" description="Helical" evidence="2">
    <location>
        <begin position="305"/>
        <end position="329"/>
    </location>
</feature>
<evidence type="ECO:0000313" key="3">
    <source>
        <dbReference type="EMBL" id="KAI1614797.1"/>
    </source>
</evidence>
<evidence type="ECO:0000313" key="4">
    <source>
        <dbReference type="Proteomes" id="UP001203852"/>
    </source>
</evidence>
<dbReference type="Proteomes" id="UP001203852">
    <property type="component" value="Unassembled WGS sequence"/>
</dbReference>